<feature type="compositionally biased region" description="Low complexity" evidence="6">
    <location>
        <begin position="98"/>
        <end position="111"/>
    </location>
</feature>
<dbReference type="SUPFAM" id="SSF56112">
    <property type="entry name" value="Protein kinase-like (PK-like)"/>
    <property type="match status" value="1"/>
</dbReference>
<evidence type="ECO:0000256" key="1">
    <source>
        <dbReference type="ARBA" id="ARBA00022679"/>
    </source>
</evidence>
<keyword evidence="1 9" id="KW-0808">Transferase</keyword>
<feature type="region of interest" description="Disordered" evidence="6">
    <location>
        <begin position="57"/>
        <end position="162"/>
    </location>
</feature>
<keyword evidence="7" id="KW-0472">Membrane</keyword>
<dbReference type="PROSITE" id="PS00107">
    <property type="entry name" value="PROTEIN_KINASE_ATP"/>
    <property type="match status" value="1"/>
</dbReference>
<accession>A0A5C5WHY3</accession>
<keyword evidence="7" id="KW-0812">Transmembrane</keyword>
<evidence type="ECO:0000256" key="2">
    <source>
        <dbReference type="ARBA" id="ARBA00022741"/>
    </source>
</evidence>
<keyword evidence="2 5" id="KW-0547">Nucleotide-binding</keyword>
<evidence type="ECO:0000313" key="10">
    <source>
        <dbReference type="Proteomes" id="UP000316598"/>
    </source>
</evidence>
<dbReference type="GO" id="GO:0004674">
    <property type="term" value="F:protein serine/threonine kinase activity"/>
    <property type="evidence" value="ECO:0007669"/>
    <property type="project" value="UniProtKB-EC"/>
</dbReference>
<dbReference type="PROSITE" id="PS00108">
    <property type="entry name" value="PROTEIN_KINASE_ST"/>
    <property type="match status" value="1"/>
</dbReference>
<feature type="binding site" evidence="5">
    <location>
        <position position="571"/>
    </location>
    <ligand>
        <name>ATP</name>
        <dbReference type="ChEBI" id="CHEBI:30616"/>
    </ligand>
</feature>
<feature type="compositionally biased region" description="Polar residues" evidence="6">
    <location>
        <begin position="119"/>
        <end position="129"/>
    </location>
</feature>
<dbReference type="Gene3D" id="1.10.510.10">
    <property type="entry name" value="Transferase(Phosphotransferase) domain 1"/>
    <property type="match status" value="1"/>
</dbReference>
<dbReference type="InterPro" id="IPR000719">
    <property type="entry name" value="Prot_kinase_dom"/>
</dbReference>
<feature type="domain" description="Protein kinase" evidence="8">
    <location>
        <begin position="542"/>
        <end position="817"/>
    </location>
</feature>
<dbReference type="InterPro" id="IPR011009">
    <property type="entry name" value="Kinase-like_dom_sf"/>
</dbReference>
<dbReference type="AlphaFoldDB" id="A0A5C5WHY3"/>
<dbReference type="CDD" id="cd14014">
    <property type="entry name" value="STKc_PknB_like"/>
    <property type="match status" value="1"/>
</dbReference>
<dbReference type="PANTHER" id="PTHR43289:SF6">
    <property type="entry name" value="SERINE_THREONINE-PROTEIN KINASE NEKL-3"/>
    <property type="match status" value="1"/>
</dbReference>
<dbReference type="PROSITE" id="PS50011">
    <property type="entry name" value="PROTEIN_KINASE_DOM"/>
    <property type="match status" value="1"/>
</dbReference>
<sequence>MDSTRYNRVRDLFLAADELPPGEQEEFLRRETADDVSLLEEVISLLAEHDPAAAKLEGDCAQPVAMPPSDPSSGSIALSDTFTGPLPSETFGHGRGLSDSSASDSSVSDSATKIHPRRSSSSDPGQITKQGVLRTHASPRYGKDSERSKPRSKQMPMWAERTRKSRRRASGWLWLAALLPTALVGWWTYRAVDATMQRSVEVKLSGAAENLALAADRFLVNQSDLVRSWSRQNSIRNSINELIQIARTDPDVETMRDATQIDRIADQLRELSGHDDVKFVVWNNSFRIVASWLPDRADVGNVVHPSGAANLARVMAGETVLFGPERLTQDTIGFEPETTAPVMAVIVPVEDDEGKVSAAMLIRGFSAYEKFNRMFAEFSVSAGVDAYAINNDSIMVTEGPGATSLATQGKFDIPSTEIAANLRVCDPGMELTNENRELVKRQFSPVTVAAAGAIANRPDVRTEPYANYAGIEVVGAWKWLDRWDLGIIVEESAADSFAPTRLVRFSFLLLGSLLSVTAFLAASKLARTSTAEQAAVHPLSRYDVTGELGSGGMGVVYLARHRQLDRDVALKVLRSDRHKHDDRLRFDREAKLAASLTNPHSVMIYDYGHSEQNEAYCVMQYLKGLTLQEVVARSGHQPIGRVLSIMRQVCDALSEAHAKNLLHRDIKPQNIMLSLDKSVGDWVVVFDYGLAKPLEPDADVYQTTEAIWAGTPMYMAPERFRDPGNMDPRSDIYSVGCVGYYLLAGRPPFIESDPESLFSLILSEQPIGIHIHRGEPIALEVANLISRCMAKNVDDRFASIAELGRMIDQLRIDHEWSADQAKIWWSHHGGS</sequence>
<dbReference type="InterPro" id="IPR008271">
    <property type="entry name" value="Ser/Thr_kinase_AS"/>
</dbReference>
<dbReference type="Proteomes" id="UP000316598">
    <property type="component" value="Unassembled WGS sequence"/>
</dbReference>
<reference evidence="9 10" key="1">
    <citation type="submission" date="2019-02" db="EMBL/GenBank/DDBJ databases">
        <title>Deep-cultivation of Planctomycetes and their phenomic and genomic characterization uncovers novel biology.</title>
        <authorList>
            <person name="Wiegand S."/>
            <person name="Jogler M."/>
            <person name="Boedeker C."/>
            <person name="Pinto D."/>
            <person name="Vollmers J."/>
            <person name="Rivas-Marin E."/>
            <person name="Kohn T."/>
            <person name="Peeters S.H."/>
            <person name="Heuer A."/>
            <person name="Rast P."/>
            <person name="Oberbeckmann S."/>
            <person name="Bunk B."/>
            <person name="Jeske O."/>
            <person name="Meyerdierks A."/>
            <person name="Storesund J.E."/>
            <person name="Kallscheuer N."/>
            <person name="Luecker S."/>
            <person name="Lage O.M."/>
            <person name="Pohl T."/>
            <person name="Merkel B.J."/>
            <person name="Hornburger P."/>
            <person name="Mueller R.-W."/>
            <person name="Bruemmer F."/>
            <person name="Labrenz M."/>
            <person name="Spormann A.M."/>
            <person name="Op Den Camp H."/>
            <person name="Overmann J."/>
            <person name="Amann R."/>
            <person name="Jetten M.S.M."/>
            <person name="Mascher T."/>
            <person name="Medema M.H."/>
            <person name="Devos D.P."/>
            <person name="Kaster A.-K."/>
            <person name="Ovreas L."/>
            <person name="Rohde M."/>
            <person name="Galperin M.Y."/>
            <person name="Jogler C."/>
        </authorList>
    </citation>
    <scope>NUCLEOTIDE SEQUENCE [LARGE SCALE GENOMIC DNA]</scope>
    <source>
        <strain evidence="9 10">Pla22</strain>
    </source>
</reference>
<dbReference type="PANTHER" id="PTHR43289">
    <property type="entry name" value="MITOGEN-ACTIVATED PROTEIN KINASE KINASE KINASE 20-RELATED"/>
    <property type="match status" value="1"/>
</dbReference>
<keyword evidence="3 9" id="KW-0418">Kinase</keyword>
<name>A0A5C5WHY3_9BACT</name>
<feature type="compositionally biased region" description="Polar residues" evidence="6">
    <location>
        <begin position="71"/>
        <end position="82"/>
    </location>
</feature>
<gene>
    <name evidence="9" type="primary">pknB_17</name>
    <name evidence="9" type="ORF">Pla22_30210</name>
</gene>
<keyword evidence="7" id="KW-1133">Transmembrane helix</keyword>
<evidence type="ECO:0000256" key="4">
    <source>
        <dbReference type="ARBA" id="ARBA00022840"/>
    </source>
</evidence>
<feature type="transmembrane region" description="Helical" evidence="7">
    <location>
        <begin position="171"/>
        <end position="189"/>
    </location>
</feature>
<keyword evidence="10" id="KW-1185">Reference proteome</keyword>
<evidence type="ECO:0000256" key="3">
    <source>
        <dbReference type="ARBA" id="ARBA00022777"/>
    </source>
</evidence>
<evidence type="ECO:0000313" key="9">
    <source>
        <dbReference type="EMBL" id="TWT50280.1"/>
    </source>
</evidence>
<dbReference type="Pfam" id="PF00069">
    <property type="entry name" value="Pkinase"/>
    <property type="match status" value="1"/>
</dbReference>
<protein>
    <submittedName>
        <fullName evidence="9">Serine/threonine-protein kinase PknB</fullName>
        <ecNumber evidence="9">2.7.11.1</ecNumber>
    </submittedName>
</protein>
<evidence type="ECO:0000256" key="6">
    <source>
        <dbReference type="SAM" id="MobiDB-lite"/>
    </source>
</evidence>
<dbReference type="SMART" id="SM00220">
    <property type="entry name" value="S_TKc"/>
    <property type="match status" value="1"/>
</dbReference>
<dbReference type="EC" id="2.7.11.1" evidence="9"/>
<organism evidence="9 10">
    <name type="scientific">Rubripirellula amarantea</name>
    <dbReference type="NCBI Taxonomy" id="2527999"/>
    <lineage>
        <taxon>Bacteria</taxon>
        <taxon>Pseudomonadati</taxon>
        <taxon>Planctomycetota</taxon>
        <taxon>Planctomycetia</taxon>
        <taxon>Pirellulales</taxon>
        <taxon>Pirellulaceae</taxon>
        <taxon>Rubripirellula</taxon>
    </lineage>
</organism>
<keyword evidence="4 5" id="KW-0067">ATP-binding</keyword>
<evidence type="ECO:0000256" key="7">
    <source>
        <dbReference type="SAM" id="Phobius"/>
    </source>
</evidence>
<dbReference type="InterPro" id="IPR017441">
    <property type="entry name" value="Protein_kinase_ATP_BS"/>
</dbReference>
<dbReference type="Gene3D" id="3.30.200.20">
    <property type="entry name" value="Phosphorylase Kinase, domain 1"/>
    <property type="match status" value="1"/>
</dbReference>
<dbReference type="EMBL" id="SJPI01000002">
    <property type="protein sequence ID" value="TWT50280.1"/>
    <property type="molecule type" value="Genomic_DNA"/>
</dbReference>
<evidence type="ECO:0000256" key="5">
    <source>
        <dbReference type="PROSITE-ProRule" id="PRU10141"/>
    </source>
</evidence>
<proteinExistence type="predicted"/>
<comment type="caution">
    <text evidence="9">The sequence shown here is derived from an EMBL/GenBank/DDBJ whole genome shotgun (WGS) entry which is preliminary data.</text>
</comment>
<evidence type="ECO:0000259" key="8">
    <source>
        <dbReference type="PROSITE" id="PS50011"/>
    </source>
</evidence>
<dbReference type="RefSeq" id="WP_146515538.1">
    <property type="nucleotide sequence ID" value="NZ_SJPI01000002.1"/>
</dbReference>
<dbReference type="OrthoDB" id="6111975at2"/>
<dbReference type="GO" id="GO:0005524">
    <property type="term" value="F:ATP binding"/>
    <property type="evidence" value="ECO:0007669"/>
    <property type="project" value="UniProtKB-UniRule"/>
</dbReference>